<keyword evidence="2" id="KW-1185">Reference proteome</keyword>
<evidence type="ECO:0000313" key="2">
    <source>
        <dbReference type="Proteomes" id="UP000542813"/>
    </source>
</evidence>
<evidence type="ECO:0000313" key="1">
    <source>
        <dbReference type="EMBL" id="MBB5790341.1"/>
    </source>
</evidence>
<organism evidence="1 2">
    <name type="scientific">Jiangella mangrovi</name>
    <dbReference type="NCBI Taxonomy" id="1524084"/>
    <lineage>
        <taxon>Bacteria</taxon>
        <taxon>Bacillati</taxon>
        <taxon>Actinomycetota</taxon>
        <taxon>Actinomycetes</taxon>
        <taxon>Jiangellales</taxon>
        <taxon>Jiangellaceae</taxon>
        <taxon>Jiangella</taxon>
    </lineage>
</organism>
<dbReference type="AlphaFoldDB" id="A0A7W9GVC4"/>
<comment type="caution">
    <text evidence="1">The sequence shown here is derived from an EMBL/GenBank/DDBJ whole genome shotgun (WGS) entry which is preliminary data.</text>
</comment>
<evidence type="ECO:0008006" key="3">
    <source>
        <dbReference type="Google" id="ProtNLM"/>
    </source>
</evidence>
<protein>
    <recommendedName>
        <fullName evidence="3">Flavoprotein</fullName>
    </recommendedName>
</protein>
<dbReference type="EMBL" id="JACHMM010000001">
    <property type="protein sequence ID" value="MBB5790341.1"/>
    <property type="molecule type" value="Genomic_DNA"/>
</dbReference>
<dbReference type="Proteomes" id="UP000542813">
    <property type="component" value="Unassembled WGS sequence"/>
</dbReference>
<sequence length="96" mass="9722">MLELAHPEPGVYLAGMKSYGRGPTFLAMTGYEQVRSIAADFAGDRASAERVELVLPESGVCGGSGGYDGDDASGGCCGVSAGPELITLIAPVRTLG</sequence>
<name>A0A7W9GVC4_9ACTN</name>
<proteinExistence type="predicted"/>
<reference evidence="1 2" key="1">
    <citation type="submission" date="2020-08" db="EMBL/GenBank/DDBJ databases">
        <title>Sequencing the genomes of 1000 actinobacteria strains.</title>
        <authorList>
            <person name="Klenk H.-P."/>
        </authorList>
    </citation>
    <scope>NUCLEOTIDE SEQUENCE [LARGE SCALE GENOMIC DNA]</scope>
    <source>
        <strain evidence="1 2">DSM 102122</strain>
    </source>
</reference>
<accession>A0A7W9GVC4</accession>
<gene>
    <name evidence="1" type="ORF">HD601_004916</name>
</gene>